<evidence type="ECO:0000313" key="3">
    <source>
        <dbReference type="EMBL" id="KAK1736882.1"/>
    </source>
</evidence>
<keyword evidence="4" id="KW-1185">Reference proteome</keyword>
<feature type="coiled-coil region" evidence="1">
    <location>
        <begin position="475"/>
        <end position="502"/>
    </location>
</feature>
<dbReference type="AlphaFoldDB" id="A0AAD8Y0P9"/>
<feature type="compositionally biased region" description="Polar residues" evidence="2">
    <location>
        <begin position="200"/>
        <end position="219"/>
    </location>
</feature>
<comment type="caution">
    <text evidence="3">The sequence shown here is derived from an EMBL/GenBank/DDBJ whole genome shotgun (WGS) entry which is preliminary data.</text>
</comment>
<reference evidence="3" key="1">
    <citation type="submission" date="2023-06" db="EMBL/GenBank/DDBJ databases">
        <title>Survivors Of The Sea: Transcriptome response of Skeletonema marinoi to long-term dormancy.</title>
        <authorList>
            <person name="Pinder M.I.M."/>
            <person name="Kourtchenko O."/>
            <person name="Robertson E.K."/>
            <person name="Larsson T."/>
            <person name="Maumus F."/>
            <person name="Osuna-Cruz C.M."/>
            <person name="Vancaester E."/>
            <person name="Stenow R."/>
            <person name="Vandepoele K."/>
            <person name="Ploug H."/>
            <person name="Bruchert V."/>
            <person name="Godhe A."/>
            <person name="Topel M."/>
        </authorList>
    </citation>
    <scope>NUCLEOTIDE SEQUENCE</scope>
    <source>
        <strain evidence="3">R05AC</strain>
    </source>
</reference>
<sequence>MADGQQHQQFQQQQQQLEQIFVELDRSVHSGNVKCTIECIIAIVKQHGLGPEWIQDNIYSGNERGNKVNKLLNNYTAGATDSKRVIFAEIVNIAINAFDLPDVNAFTGAYQKGNEERVKAHDGLQSAKRGAWYWLGLDFSMDDDVKNGIKLLKQRENEKQQQNAGQASAFGNFKGQPSSSNASFLGAGLAAASGNTNAFAESSFQGQGHPSSSNASFGSKENFPNLFPSQRSVRSQSSAGSMFGFGGKGAVQVQSTPSRLGRSSKKAQKQQVAQMLSTPHRPGAGFDLEARFSGLDFGDDASSITGTGLNFDTEANLLNSQQILRRNVILETFADWTNEMAQFDATVSDAQQRGNGNVQQRLNGLLQHNGLLRFRADVNEQASLRDNHVTELKNRIANIQGCLDGDTRRKVRDGLVGERKDKKAEELRQLLLDAEKEKAEFVTRVDAKVQRKIGEINARYDNEDAEQGLKENATMRIWESQLEDYQTELADVEEEKIRSLTKAKAQLYIIDAAYKTLNIQFRSSAWNETTGLADLELNGQAKQQFQQEYEKLAYVRHLHEIGEWDELSKIVWEEK</sequence>
<accession>A0AAD8Y0P9</accession>
<feature type="region of interest" description="Disordered" evidence="2">
    <location>
        <begin position="200"/>
        <end position="231"/>
    </location>
</feature>
<feature type="coiled-coil region" evidence="1">
    <location>
        <begin position="417"/>
        <end position="444"/>
    </location>
</feature>
<evidence type="ECO:0000256" key="1">
    <source>
        <dbReference type="SAM" id="Coils"/>
    </source>
</evidence>
<organism evidence="3 4">
    <name type="scientific">Skeletonema marinoi</name>
    <dbReference type="NCBI Taxonomy" id="267567"/>
    <lineage>
        <taxon>Eukaryota</taxon>
        <taxon>Sar</taxon>
        <taxon>Stramenopiles</taxon>
        <taxon>Ochrophyta</taxon>
        <taxon>Bacillariophyta</taxon>
        <taxon>Coscinodiscophyceae</taxon>
        <taxon>Thalassiosirophycidae</taxon>
        <taxon>Thalassiosirales</taxon>
        <taxon>Skeletonemataceae</taxon>
        <taxon>Skeletonema</taxon>
        <taxon>Skeletonema marinoi-dohrnii complex</taxon>
    </lineage>
</organism>
<evidence type="ECO:0000256" key="2">
    <source>
        <dbReference type="SAM" id="MobiDB-lite"/>
    </source>
</evidence>
<evidence type="ECO:0000313" key="4">
    <source>
        <dbReference type="Proteomes" id="UP001224775"/>
    </source>
</evidence>
<dbReference type="Proteomes" id="UP001224775">
    <property type="component" value="Unassembled WGS sequence"/>
</dbReference>
<protein>
    <submittedName>
        <fullName evidence="3">Uncharacterized protein</fullName>
    </submittedName>
</protein>
<proteinExistence type="predicted"/>
<name>A0AAD8Y0P9_9STRA</name>
<gene>
    <name evidence="3" type="ORF">QTG54_012327</name>
</gene>
<keyword evidence="1" id="KW-0175">Coiled coil</keyword>
<dbReference type="EMBL" id="JATAAI010000027">
    <property type="protein sequence ID" value="KAK1736882.1"/>
    <property type="molecule type" value="Genomic_DNA"/>
</dbReference>